<dbReference type="GO" id="GO:0007165">
    <property type="term" value="P:signal transduction"/>
    <property type="evidence" value="ECO:0007669"/>
    <property type="project" value="UniProtKB-ARBA"/>
</dbReference>
<dbReference type="InterPro" id="IPR019011">
    <property type="entry name" value="Cryptic/Cripto_CFC-dom"/>
</dbReference>
<proteinExistence type="inferred from homology"/>
<dbReference type="Gene3D" id="2.10.25.10">
    <property type="entry name" value="Laminin"/>
    <property type="match status" value="1"/>
</dbReference>
<feature type="signal peptide" evidence="6">
    <location>
        <begin position="1"/>
        <end position="23"/>
    </location>
</feature>
<sequence length="183" mass="20490">MWCNRLFYCLAFQLLIAVHLGIAEFQTGTIKTDARSTLLLETYLEKPARSINHTGVHKHKRTGEKIPFIGLTKTSTLDKHCCKNGGTCMLGSFCACPKHFTGRHCEFDLRNRHCGSVAHGHWLPGRCALCRCFYGVMYCFPSGDCDANEYNEDVRMVQSKGRATSSPAVVMLLLATICIRLIL</sequence>
<dbReference type="Proteomes" id="UP000824782">
    <property type="component" value="Unassembled WGS sequence"/>
</dbReference>
<comment type="similarity">
    <text evidence="1">Belongs to the EGF-CFC (Cripto-1/FRL1/Cryptic) family.</text>
</comment>
<evidence type="ECO:0000256" key="2">
    <source>
        <dbReference type="ARBA" id="ARBA00022536"/>
    </source>
</evidence>
<organism evidence="8 9">
    <name type="scientific">Engystomops pustulosus</name>
    <name type="common">Tungara frog</name>
    <name type="synonym">Physalaemus pustulosus</name>
    <dbReference type="NCBI Taxonomy" id="76066"/>
    <lineage>
        <taxon>Eukaryota</taxon>
        <taxon>Metazoa</taxon>
        <taxon>Chordata</taxon>
        <taxon>Craniata</taxon>
        <taxon>Vertebrata</taxon>
        <taxon>Euteleostomi</taxon>
        <taxon>Amphibia</taxon>
        <taxon>Batrachia</taxon>
        <taxon>Anura</taxon>
        <taxon>Neobatrachia</taxon>
        <taxon>Hyloidea</taxon>
        <taxon>Leptodactylidae</taxon>
        <taxon>Leiuperinae</taxon>
        <taxon>Engystomops</taxon>
    </lineage>
</organism>
<dbReference type="EMBL" id="WNYA01000001">
    <property type="protein sequence ID" value="KAG8596001.1"/>
    <property type="molecule type" value="Genomic_DNA"/>
</dbReference>
<evidence type="ECO:0000256" key="1">
    <source>
        <dbReference type="ARBA" id="ARBA00007384"/>
    </source>
</evidence>
<gene>
    <name evidence="8" type="ORF">GDO81_001700</name>
</gene>
<evidence type="ECO:0000256" key="5">
    <source>
        <dbReference type="PROSITE-ProRule" id="PRU00076"/>
    </source>
</evidence>
<dbReference type="InterPro" id="IPR000742">
    <property type="entry name" value="EGF"/>
</dbReference>
<comment type="caution">
    <text evidence="8">The sequence shown here is derived from an EMBL/GenBank/DDBJ whole genome shotgun (WGS) entry which is preliminary data.</text>
</comment>
<evidence type="ECO:0000256" key="6">
    <source>
        <dbReference type="SAM" id="SignalP"/>
    </source>
</evidence>
<evidence type="ECO:0000256" key="3">
    <source>
        <dbReference type="ARBA" id="ARBA00023157"/>
    </source>
</evidence>
<name>A0AAV7DH05_ENGPU</name>
<keyword evidence="4" id="KW-0325">Glycoprotein</keyword>
<dbReference type="PROSITE" id="PS00022">
    <property type="entry name" value="EGF_1"/>
    <property type="match status" value="1"/>
</dbReference>
<evidence type="ECO:0000313" key="8">
    <source>
        <dbReference type="EMBL" id="KAG8596001.1"/>
    </source>
</evidence>
<feature type="domain" description="EGF-like" evidence="7">
    <location>
        <begin position="77"/>
        <end position="106"/>
    </location>
</feature>
<feature type="disulfide bond" evidence="5">
    <location>
        <begin position="96"/>
        <end position="105"/>
    </location>
</feature>
<feature type="chain" id="PRO_5043787222" description="EGF-like domain-containing protein" evidence="6">
    <location>
        <begin position="24"/>
        <end position="183"/>
    </location>
</feature>
<dbReference type="FunFam" id="2.10.25.10:FF:000421">
    <property type="entry name" value="Teratocarcinoma-derived growth factor"/>
    <property type="match status" value="1"/>
</dbReference>
<comment type="caution">
    <text evidence="5">Lacks conserved residue(s) required for the propagation of feature annotation.</text>
</comment>
<evidence type="ECO:0000259" key="7">
    <source>
        <dbReference type="PROSITE" id="PS50026"/>
    </source>
</evidence>
<keyword evidence="3 5" id="KW-1015">Disulfide bond</keyword>
<protein>
    <recommendedName>
        <fullName evidence="7">EGF-like domain-containing protein</fullName>
    </recommendedName>
</protein>
<dbReference type="CDD" id="cd00054">
    <property type="entry name" value="EGF_CA"/>
    <property type="match status" value="1"/>
</dbReference>
<dbReference type="SUPFAM" id="SSF57196">
    <property type="entry name" value="EGF/Laminin"/>
    <property type="match status" value="2"/>
</dbReference>
<dbReference type="PROSITE" id="PS50026">
    <property type="entry name" value="EGF_3"/>
    <property type="match status" value="1"/>
</dbReference>
<keyword evidence="6" id="KW-0732">Signal</keyword>
<accession>A0AAV7DH05</accession>
<keyword evidence="9" id="KW-1185">Reference proteome</keyword>
<reference evidence="8" key="1">
    <citation type="thesis" date="2020" institute="ProQuest LLC" country="789 East Eisenhower Parkway, Ann Arbor, MI, USA">
        <title>Comparative Genomics and Chromosome Evolution.</title>
        <authorList>
            <person name="Mudd A.B."/>
        </authorList>
    </citation>
    <scope>NUCLEOTIDE SEQUENCE</scope>
    <source>
        <strain evidence="8">237g6f4</strain>
        <tissue evidence="8">Blood</tissue>
    </source>
</reference>
<dbReference type="Pfam" id="PF09443">
    <property type="entry name" value="CFC"/>
    <property type="match status" value="1"/>
</dbReference>
<keyword evidence="2 5" id="KW-0245">EGF-like domain</keyword>
<evidence type="ECO:0000256" key="4">
    <source>
        <dbReference type="ARBA" id="ARBA00023180"/>
    </source>
</evidence>
<dbReference type="AlphaFoldDB" id="A0AAV7DH05"/>
<evidence type="ECO:0000313" key="9">
    <source>
        <dbReference type="Proteomes" id="UP000824782"/>
    </source>
</evidence>